<sequence length="224" mass="25778">GGVKGLRVGVRVKSLQFCKKIKLMLDWIGFLKINNKPMTTNTPSSGPMPILTVDEIRMLDEKTTRKGLKSPAEIVDELWVDPSSDEAWAYIYLNERIEEMIRDKGSIMKATAAKVEEVVKWEKNDANAVPNDFKRFVDLLCDSSVHKQYEALELCIEKLAAEIASENAKLNGRPFAEQEVSAYNVWNLKTDKWMRWKYNAIKAYKNIRDKLKQHASIRLEESLR</sequence>
<accession>K2FXJ0</accession>
<evidence type="ECO:0000313" key="1">
    <source>
        <dbReference type="EMBL" id="EKE27653.1"/>
    </source>
</evidence>
<proteinExistence type="predicted"/>
<name>K2FXJ0_9BACT</name>
<comment type="caution">
    <text evidence="1">The sequence shown here is derived from an EMBL/GenBank/DDBJ whole genome shotgun (WGS) entry which is preliminary data.</text>
</comment>
<feature type="non-terminal residue" evidence="1">
    <location>
        <position position="1"/>
    </location>
</feature>
<dbReference type="EMBL" id="AMFJ01000453">
    <property type="protein sequence ID" value="EKE27653.1"/>
    <property type="molecule type" value="Genomic_DNA"/>
</dbReference>
<protein>
    <submittedName>
        <fullName evidence="1">Uncharacterized protein</fullName>
    </submittedName>
</protein>
<organism evidence="1">
    <name type="scientific">uncultured bacterium</name>
    <name type="common">gcode 4</name>
    <dbReference type="NCBI Taxonomy" id="1234023"/>
    <lineage>
        <taxon>Bacteria</taxon>
        <taxon>environmental samples</taxon>
    </lineage>
</organism>
<gene>
    <name evidence="1" type="ORF">ACD_3C00179G0001</name>
</gene>
<reference evidence="1" key="1">
    <citation type="journal article" date="2012" name="Science">
        <title>Fermentation, hydrogen, and sulfur metabolism in multiple uncultivated bacterial phyla.</title>
        <authorList>
            <person name="Wrighton K.C."/>
            <person name="Thomas B.C."/>
            <person name="Sharon I."/>
            <person name="Miller C.S."/>
            <person name="Castelle C.J."/>
            <person name="VerBerkmoes N.C."/>
            <person name="Wilkins M.J."/>
            <person name="Hettich R.L."/>
            <person name="Lipton M.S."/>
            <person name="Williams K.H."/>
            <person name="Long P.E."/>
            <person name="Banfield J.F."/>
        </authorList>
    </citation>
    <scope>NUCLEOTIDE SEQUENCE [LARGE SCALE GENOMIC DNA]</scope>
</reference>
<dbReference type="AlphaFoldDB" id="K2FXJ0"/>